<dbReference type="PANTHER" id="PTHR30520">
    <property type="entry name" value="FORMATE TRANSPORTER-RELATED"/>
    <property type="match status" value="1"/>
</dbReference>
<dbReference type="Gene3D" id="1.20.1080.10">
    <property type="entry name" value="Glycerol uptake facilitator protein"/>
    <property type="match status" value="1"/>
</dbReference>
<evidence type="ECO:0000256" key="4">
    <source>
        <dbReference type="ARBA" id="ARBA00023136"/>
    </source>
</evidence>
<dbReference type="RefSeq" id="WP_221861390.1">
    <property type="nucleotide sequence ID" value="NZ_JAIKTU010000009.1"/>
</dbReference>
<comment type="similarity">
    <text evidence="5">Belongs to the FNT transporter (TC 1.A.16) family.</text>
</comment>
<reference evidence="7 8" key="1">
    <citation type="journal article" date="2021" name="Cell Host Microbe">
        <title>in vivo commensal control of Clostridioides difficile virulence.</title>
        <authorList>
            <person name="Girinathan B.P."/>
            <person name="Dibenedetto N."/>
            <person name="Worley J.N."/>
            <person name="Peltier J."/>
            <person name="Arrieta-Ortiz M.L."/>
            <person name="Rupa Christinal Immanuel S."/>
            <person name="Lavin R."/>
            <person name="Delaney M.L."/>
            <person name="Cummins C."/>
            <person name="Hoffmann M."/>
            <person name="Luo Y."/>
            <person name="Gonzalez-Escalona N."/>
            <person name="Allard M."/>
            <person name="Onderdonk A.B."/>
            <person name="Gerber G.K."/>
            <person name="Sonenshein A.L."/>
            <person name="Baliga N."/>
            <person name="Dupuy B."/>
            <person name="Bry L."/>
        </authorList>
    </citation>
    <scope>NUCLEOTIDE SEQUENCE [LARGE SCALE GENOMIC DNA]</scope>
    <source>
        <strain evidence="7 8">DSM 599</strain>
    </source>
</reference>
<evidence type="ECO:0000256" key="1">
    <source>
        <dbReference type="ARBA" id="ARBA00004141"/>
    </source>
</evidence>
<keyword evidence="3 6" id="KW-1133">Transmembrane helix</keyword>
<evidence type="ECO:0000256" key="5">
    <source>
        <dbReference type="ARBA" id="ARBA00049660"/>
    </source>
</evidence>
<dbReference type="PROSITE" id="PS01006">
    <property type="entry name" value="FORMATE_NITRITE_TP_2"/>
    <property type="match status" value="1"/>
</dbReference>
<dbReference type="Pfam" id="PF01226">
    <property type="entry name" value="Form_Nir_trans"/>
    <property type="match status" value="1"/>
</dbReference>
<dbReference type="PANTHER" id="PTHR30520:SF8">
    <property type="entry name" value="NITRITE TRANSPORTER NIRC"/>
    <property type="match status" value="1"/>
</dbReference>
<dbReference type="InterPro" id="IPR023271">
    <property type="entry name" value="Aquaporin-like"/>
</dbReference>
<feature type="transmembrane region" description="Helical" evidence="6">
    <location>
        <begin position="225"/>
        <end position="250"/>
    </location>
</feature>
<gene>
    <name evidence="7" type="ORF">K5V21_11595</name>
</gene>
<feature type="transmembrane region" description="Helical" evidence="6">
    <location>
        <begin position="186"/>
        <end position="213"/>
    </location>
</feature>
<feature type="transmembrane region" description="Helical" evidence="6">
    <location>
        <begin position="25"/>
        <end position="50"/>
    </location>
</feature>
<name>A0ABS7KZ43_CLOSR</name>
<feature type="transmembrane region" description="Helical" evidence="6">
    <location>
        <begin position="62"/>
        <end position="84"/>
    </location>
</feature>
<dbReference type="Proteomes" id="UP001299068">
    <property type="component" value="Unassembled WGS sequence"/>
</dbReference>
<keyword evidence="2 6" id="KW-0812">Transmembrane</keyword>
<evidence type="ECO:0000313" key="8">
    <source>
        <dbReference type="Proteomes" id="UP001299068"/>
    </source>
</evidence>
<protein>
    <submittedName>
        <fullName evidence="7">Formate/nitrite transporter family protein</fullName>
    </submittedName>
</protein>
<evidence type="ECO:0000256" key="2">
    <source>
        <dbReference type="ARBA" id="ARBA00022692"/>
    </source>
</evidence>
<dbReference type="EMBL" id="JAIKTU010000009">
    <property type="protein sequence ID" value="MBY0756088.1"/>
    <property type="molecule type" value="Genomic_DNA"/>
</dbReference>
<dbReference type="InterPro" id="IPR024002">
    <property type="entry name" value="For/NO2_transpt_CS"/>
</dbReference>
<proteinExistence type="inferred from homology"/>
<keyword evidence="4 6" id="KW-0472">Membrane</keyword>
<evidence type="ECO:0000256" key="6">
    <source>
        <dbReference type="SAM" id="Phobius"/>
    </source>
</evidence>
<evidence type="ECO:0000313" key="7">
    <source>
        <dbReference type="EMBL" id="MBY0756088.1"/>
    </source>
</evidence>
<feature type="transmembrane region" description="Helical" evidence="6">
    <location>
        <begin position="105"/>
        <end position="127"/>
    </location>
</feature>
<comment type="caution">
    <text evidence="7">The sequence shown here is derived from an EMBL/GenBank/DDBJ whole genome shotgun (WGS) entry which is preliminary data.</text>
</comment>
<accession>A0ABS7KZ43</accession>
<evidence type="ECO:0000256" key="3">
    <source>
        <dbReference type="ARBA" id="ARBA00022989"/>
    </source>
</evidence>
<keyword evidence="8" id="KW-1185">Reference proteome</keyword>
<organism evidence="7 8">
    <name type="scientific">Clostridium sardiniense</name>
    <name type="common">Clostridium absonum</name>
    <dbReference type="NCBI Taxonomy" id="29369"/>
    <lineage>
        <taxon>Bacteria</taxon>
        <taxon>Bacillati</taxon>
        <taxon>Bacillota</taxon>
        <taxon>Clostridia</taxon>
        <taxon>Eubacteriales</taxon>
        <taxon>Clostridiaceae</taxon>
        <taxon>Clostridium</taxon>
    </lineage>
</organism>
<feature type="transmembrane region" description="Helical" evidence="6">
    <location>
        <begin position="155"/>
        <end position="174"/>
    </location>
</feature>
<comment type="subcellular location">
    <subcellularLocation>
        <location evidence="1">Membrane</location>
        <topology evidence="1">Multi-pass membrane protein</topology>
    </subcellularLocation>
</comment>
<dbReference type="InterPro" id="IPR000292">
    <property type="entry name" value="For/NO2_transpt"/>
</dbReference>
<sequence>MFKDELKAVANVGKNKVNLLKNNKLGYMVSSILAGLYIGLGIMLIFSIGGILTNGGSPAAKIVMGASFGVALSLVIFAGAELFTGNNFVMTVASLDGSVSFIETIKVWIATFIGNLIGSVIGAWAFVMAGLATGPVGEFIAKTSIMKMTMGASELFMRGVLCNILVCLAIWCSIKLKSESGKLIMIFWCLFVFITAGFEHSVANMTLLAIGILSPQGMSITISGFIYNIGIVTLGNLVGGILLAVCYHIISKNKLN</sequence>